<organism evidence="3 4">
    <name type="scientific">Paracoccus acridae</name>
    <dbReference type="NCBI Taxonomy" id="1795310"/>
    <lineage>
        <taxon>Bacteria</taxon>
        <taxon>Pseudomonadati</taxon>
        <taxon>Pseudomonadota</taxon>
        <taxon>Alphaproteobacteria</taxon>
        <taxon>Rhodobacterales</taxon>
        <taxon>Paracoccaceae</taxon>
        <taxon>Paracoccus</taxon>
    </lineage>
</organism>
<dbReference type="RefSeq" id="WP_188713803.1">
    <property type="nucleotide sequence ID" value="NZ_BMIV01000001.1"/>
</dbReference>
<evidence type="ECO:0000313" key="4">
    <source>
        <dbReference type="Proteomes" id="UP000640509"/>
    </source>
</evidence>
<feature type="compositionally biased region" description="Basic residues" evidence="1">
    <location>
        <begin position="25"/>
        <end position="41"/>
    </location>
</feature>
<protein>
    <recommendedName>
        <fullName evidence="5">Excinuclease ABC subunit A</fullName>
    </recommendedName>
</protein>
<feature type="compositionally biased region" description="Basic residues" evidence="1">
    <location>
        <begin position="58"/>
        <end position="68"/>
    </location>
</feature>
<evidence type="ECO:0000313" key="3">
    <source>
        <dbReference type="EMBL" id="GGF55109.1"/>
    </source>
</evidence>
<sequence length="126" mass="14105">MKTLFASILVGALCTAPALADPGRGHGHGKGHGHHAHHRAHCPPGLAKKNPSCTPPGHARKKAHHRHRVGDTLRGGDYVLVRDPRRFALDTRPDWRYYRDNDRLYRVDSETRKILAVLNLIDAFTN</sequence>
<dbReference type="EMBL" id="BMIV01000001">
    <property type="protein sequence ID" value="GGF55109.1"/>
    <property type="molecule type" value="Genomic_DNA"/>
</dbReference>
<reference evidence="4" key="1">
    <citation type="journal article" date="2019" name="Int. J. Syst. Evol. Microbiol.">
        <title>The Global Catalogue of Microorganisms (GCM) 10K type strain sequencing project: providing services to taxonomists for standard genome sequencing and annotation.</title>
        <authorList>
            <consortium name="The Broad Institute Genomics Platform"/>
            <consortium name="The Broad Institute Genome Sequencing Center for Infectious Disease"/>
            <person name="Wu L."/>
            <person name="Ma J."/>
        </authorList>
    </citation>
    <scope>NUCLEOTIDE SEQUENCE [LARGE SCALE GENOMIC DNA]</scope>
    <source>
        <strain evidence="4">CGMCC 1.15419</strain>
    </source>
</reference>
<feature type="signal peptide" evidence="2">
    <location>
        <begin position="1"/>
        <end position="20"/>
    </location>
</feature>
<proteinExistence type="predicted"/>
<feature type="region of interest" description="Disordered" evidence="1">
    <location>
        <begin position="24"/>
        <end position="68"/>
    </location>
</feature>
<keyword evidence="2" id="KW-0732">Signal</keyword>
<dbReference type="Gene3D" id="3.10.450.160">
    <property type="entry name" value="inner membrane protein cigr"/>
    <property type="match status" value="1"/>
</dbReference>
<keyword evidence="4" id="KW-1185">Reference proteome</keyword>
<gene>
    <name evidence="3" type="ORF">GCM10011402_03870</name>
</gene>
<dbReference type="Proteomes" id="UP000640509">
    <property type="component" value="Unassembled WGS sequence"/>
</dbReference>
<name>A0ABQ1VCZ5_9RHOB</name>
<comment type="caution">
    <text evidence="3">The sequence shown here is derived from an EMBL/GenBank/DDBJ whole genome shotgun (WGS) entry which is preliminary data.</text>
</comment>
<evidence type="ECO:0008006" key="5">
    <source>
        <dbReference type="Google" id="ProtNLM"/>
    </source>
</evidence>
<feature type="chain" id="PRO_5045553582" description="Excinuclease ABC subunit A" evidence="2">
    <location>
        <begin position="21"/>
        <end position="126"/>
    </location>
</feature>
<evidence type="ECO:0000256" key="2">
    <source>
        <dbReference type="SAM" id="SignalP"/>
    </source>
</evidence>
<accession>A0ABQ1VCZ5</accession>
<evidence type="ECO:0000256" key="1">
    <source>
        <dbReference type="SAM" id="MobiDB-lite"/>
    </source>
</evidence>